<comment type="subunit">
    <text evidence="7">Consists of a catalytic RNA component (M1 or rnpB) and a protein subunit.</text>
</comment>
<dbReference type="PROSITE" id="PS00648">
    <property type="entry name" value="RIBONUCLEASE_P"/>
    <property type="match status" value="1"/>
</dbReference>
<comment type="catalytic activity">
    <reaction evidence="7">
        <text>Endonucleolytic cleavage of RNA, removing 5'-extranucleotides from tRNA precursor.</text>
        <dbReference type="EC" id="3.1.26.5"/>
    </reaction>
</comment>
<evidence type="ECO:0000256" key="4">
    <source>
        <dbReference type="ARBA" id="ARBA00022759"/>
    </source>
</evidence>
<evidence type="ECO:0000256" key="3">
    <source>
        <dbReference type="ARBA" id="ARBA00022722"/>
    </source>
</evidence>
<dbReference type="InterPro" id="IPR000100">
    <property type="entry name" value="RNase_P"/>
</dbReference>
<evidence type="ECO:0000313" key="9">
    <source>
        <dbReference type="EMBL" id="MCW8108870.1"/>
    </source>
</evidence>
<evidence type="ECO:0000256" key="6">
    <source>
        <dbReference type="ARBA" id="ARBA00022884"/>
    </source>
</evidence>
<sequence>MGENQFSRELRLLTPSHFTRVFNQAIPAVSPAFTLLARHNQLEKPRLGITLSKKRIKKAHERNRLKRLIRESFRHKVHQLPSIDIVVVGKSGADKLSNDKIFKTLEKQWQKLAKRCVESQ</sequence>
<dbReference type="InterPro" id="IPR014721">
    <property type="entry name" value="Ribsml_uS5_D2-typ_fold_subgr"/>
</dbReference>
<dbReference type="PANTHER" id="PTHR33992:SF1">
    <property type="entry name" value="RIBONUCLEASE P PROTEIN COMPONENT"/>
    <property type="match status" value="1"/>
</dbReference>
<dbReference type="Proteomes" id="UP001142810">
    <property type="component" value="Unassembled WGS sequence"/>
</dbReference>
<keyword evidence="4 7" id="KW-0255">Endonuclease</keyword>
<dbReference type="EC" id="3.1.26.5" evidence="7 8"/>
<keyword evidence="10" id="KW-1185">Reference proteome</keyword>
<dbReference type="Gene3D" id="3.30.230.10">
    <property type="match status" value="1"/>
</dbReference>
<evidence type="ECO:0000256" key="8">
    <source>
        <dbReference type="NCBIfam" id="TIGR00188"/>
    </source>
</evidence>
<evidence type="ECO:0000256" key="5">
    <source>
        <dbReference type="ARBA" id="ARBA00022801"/>
    </source>
</evidence>
<comment type="function">
    <text evidence="1 7">RNaseP catalyzes the removal of the 5'-leader sequence from pre-tRNA to produce the mature 5'-terminus. It can also cleave other RNA substrates such as 4.5S RNA. The protein component plays an auxiliary but essential role in vivo by binding to the 5'-leader sequence and broadening the substrate specificity of the ribozyme.</text>
</comment>
<dbReference type="Pfam" id="PF00825">
    <property type="entry name" value="Ribonuclease_P"/>
    <property type="match status" value="1"/>
</dbReference>
<accession>A0ABT3P8L6</accession>
<keyword evidence="6 7" id="KW-0694">RNA-binding</keyword>
<gene>
    <name evidence="7 9" type="primary">rnpA</name>
    <name evidence="9" type="ORF">OPS25_10235</name>
</gene>
<dbReference type="PANTHER" id="PTHR33992">
    <property type="entry name" value="RIBONUCLEASE P PROTEIN COMPONENT"/>
    <property type="match status" value="1"/>
</dbReference>
<protein>
    <recommendedName>
        <fullName evidence="7 8">Ribonuclease P protein component</fullName>
        <shortName evidence="7">RNase P protein</shortName>
        <shortName evidence="7">RNaseP protein</shortName>
        <ecNumber evidence="7 8">3.1.26.5</ecNumber>
    </recommendedName>
    <alternativeName>
        <fullName evidence="7">Protein C5</fullName>
    </alternativeName>
</protein>
<keyword evidence="3 7" id="KW-0540">Nuclease</keyword>
<comment type="similarity">
    <text evidence="7">Belongs to the RnpA family.</text>
</comment>
<proteinExistence type="inferred from homology"/>
<dbReference type="NCBIfam" id="TIGR00188">
    <property type="entry name" value="rnpA"/>
    <property type="match status" value="1"/>
</dbReference>
<dbReference type="InterPro" id="IPR020539">
    <property type="entry name" value="RNase_P_CS"/>
</dbReference>
<dbReference type="RefSeq" id="WP_265617625.1">
    <property type="nucleotide sequence ID" value="NZ_JAPFRD010000011.1"/>
</dbReference>
<dbReference type="SUPFAM" id="SSF54211">
    <property type="entry name" value="Ribosomal protein S5 domain 2-like"/>
    <property type="match status" value="1"/>
</dbReference>
<evidence type="ECO:0000256" key="2">
    <source>
        <dbReference type="ARBA" id="ARBA00022694"/>
    </source>
</evidence>
<evidence type="ECO:0000256" key="7">
    <source>
        <dbReference type="HAMAP-Rule" id="MF_00227"/>
    </source>
</evidence>
<name>A0ABT3P8L6_9ALTE</name>
<keyword evidence="2 7" id="KW-0819">tRNA processing</keyword>
<evidence type="ECO:0000313" key="10">
    <source>
        <dbReference type="Proteomes" id="UP001142810"/>
    </source>
</evidence>
<evidence type="ECO:0000256" key="1">
    <source>
        <dbReference type="ARBA" id="ARBA00002663"/>
    </source>
</evidence>
<dbReference type="HAMAP" id="MF_00227">
    <property type="entry name" value="RNase_P"/>
    <property type="match status" value="1"/>
</dbReference>
<comment type="caution">
    <text evidence="9">The sequence shown here is derived from an EMBL/GenBank/DDBJ whole genome shotgun (WGS) entry which is preliminary data.</text>
</comment>
<dbReference type="InterPro" id="IPR020568">
    <property type="entry name" value="Ribosomal_Su5_D2-typ_SF"/>
</dbReference>
<dbReference type="EMBL" id="JAPFRD010000011">
    <property type="protein sequence ID" value="MCW8108870.1"/>
    <property type="molecule type" value="Genomic_DNA"/>
</dbReference>
<dbReference type="GO" id="GO:0004526">
    <property type="term" value="F:ribonuclease P activity"/>
    <property type="evidence" value="ECO:0007669"/>
    <property type="project" value="UniProtKB-EC"/>
</dbReference>
<organism evidence="9 10">
    <name type="scientific">Alteromonas aquimaris</name>
    <dbReference type="NCBI Taxonomy" id="2998417"/>
    <lineage>
        <taxon>Bacteria</taxon>
        <taxon>Pseudomonadati</taxon>
        <taxon>Pseudomonadota</taxon>
        <taxon>Gammaproteobacteria</taxon>
        <taxon>Alteromonadales</taxon>
        <taxon>Alteromonadaceae</taxon>
        <taxon>Alteromonas/Salinimonas group</taxon>
        <taxon>Alteromonas</taxon>
    </lineage>
</organism>
<reference evidence="9" key="1">
    <citation type="submission" date="2022-11" db="EMBL/GenBank/DDBJ databases">
        <title>Alteromonas sp. nov., isolated from sea water of the Qingdao.</title>
        <authorList>
            <person name="Wang Q."/>
        </authorList>
    </citation>
    <scope>NUCLEOTIDE SEQUENCE</scope>
    <source>
        <strain evidence="9">ASW11-7</strain>
    </source>
</reference>
<keyword evidence="5 7" id="KW-0378">Hydrolase</keyword>